<keyword evidence="6" id="KW-0539">Nucleus</keyword>
<evidence type="ECO:0000256" key="1">
    <source>
        <dbReference type="ARBA" id="ARBA00004123"/>
    </source>
</evidence>
<keyword evidence="4" id="KW-0238">DNA-binding</keyword>
<dbReference type="SMR" id="A0A2C9W4P6"/>
<protein>
    <recommendedName>
        <fullName evidence="12">MYB family protein</fullName>
    </recommendedName>
</protein>
<gene>
    <name evidence="10" type="ORF">MANES_04G144400v8</name>
</gene>
<feature type="domain" description="HTH myb-type" evidence="9">
    <location>
        <begin position="19"/>
        <end position="75"/>
    </location>
</feature>
<feature type="compositionally biased region" description="Basic and acidic residues" evidence="7">
    <location>
        <begin position="139"/>
        <end position="162"/>
    </location>
</feature>
<dbReference type="OrthoDB" id="1681003at2759"/>
<dbReference type="CDD" id="cd00167">
    <property type="entry name" value="SANT"/>
    <property type="match status" value="2"/>
</dbReference>
<dbReference type="InterPro" id="IPR017930">
    <property type="entry name" value="Myb_dom"/>
</dbReference>
<dbReference type="OMA" id="WKTIPTI"/>
<keyword evidence="5" id="KW-0804">Transcription</keyword>
<dbReference type="InterPro" id="IPR015495">
    <property type="entry name" value="Myb_TF_plants"/>
</dbReference>
<evidence type="ECO:0008006" key="12">
    <source>
        <dbReference type="Google" id="ProtNLM"/>
    </source>
</evidence>
<evidence type="ECO:0000313" key="10">
    <source>
        <dbReference type="EMBL" id="OAY53207.1"/>
    </source>
</evidence>
<dbReference type="Gene3D" id="1.10.10.60">
    <property type="entry name" value="Homeodomain-like"/>
    <property type="match status" value="2"/>
</dbReference>
<evidence type="ECO:0000256" key="3">
    <source>
        <dbReference type="ARBA" id="ARBA00023015"/>
    </source>
</evidence>
<feature type="domain" description="Myb-like" evidence="8">
    <location>
        <begin position="19"/>
        <end position="71"/>
    </location>
</feature>
<dbReference type="PANTHER" id="PTHR47998">
    <property type="entry name" value="TRANSCRIPTION FACTOR MYB51-LIKE ISOFORM X1"/>
    <property type="match status" value="1"/>
</dbReference>
<dbReference type="PROSITE" id="PS51294">
    <property type="entry name" value="HTH_MYB"/>
    <property type="match status" value="2"/>
</dbReference>
<dbReference type="GO" id="GO:0005634">
    <property type="term" value="C:nucleus"/>
    <property type="evidence" value="ECO:0000318"/>
    <property type="project" value="GO_Central"/>
</dbReference>
<dbReference type="SUPFAM" id="SSF46689">
    <property type="entry name" value="Homeodomain-like"/>
    <property type="match status" value="1"/>
</dbReference>
<dbReference type="Proteomes" id="UP000091857">
    <property type="component" value="Chromosome 4"/>
</dbReference>
<dbReference type="GO" id="GO:0006355">
    <property type="term" value="P:regulation of DNA-templated transcription"/>
    <property type="evidence" value="ECO:0000318"/>
    <property type="project" value="GO_Central"/>
</dbReference>
<evidence type="ECO:0000256" key="5">
    <source>
        <dbReference type="ARBA" id="ARBA00023163"/>
    </source>
</evidence>
<dbReference type="AlphaFoldDB" id="A0A2C9W4P6"/>
<dbReference type="EMBL" id="CM004390">
    <property type="protein sequence ID" value="OAY53207.1"/>
    <property type="molecule type" value="Genomic_DNA"/>
</dbReference>
<dbReference type="FunFam" id="1.10.10.60:FF:000353">
    <property type="entry name" value="Transcription factor WER"/>
    <property type="match status" value="1"/>
</dbReference>
<name>A0A2C9W4P6_MANES</name>
<feature type="region of interest" description="Disordered" evidence="7">
    <location>
        <begin position="129"/>
        <end position="177"/>
    </location>
</feature>
<feature type="domain" description="HTH myb-type" evidence="9">
    <location>
        <begin position="76"/>
        <end position="126"/>
    </location>
</feature>
<evidence type="ECO:0000256" key="2">
    <source>
        <dbReference type="ARBA" id="ARBA00022737"/>
    </source>
</evidence>
<evidence type="ECO:0000259" key="9">
    <source>
        <dbReference type="PROSITE" id="PS51294"/>
    </source>
</evidence>
<sequence>MTAKREHKPIEAMTNMPTKKEISKGAWAPEEDKKLAEVIAIHGAKRWKIIAEKAGLNRCGKSCRLRWLNYLRPNIKRGNISDQEEDLIIRLHKLLGNRWSLIAGRLPGRTDNEVKNYWNSHLCKKINQKEKQSGASIGEESKGEKRTTEKADTVEVTREEKQSSCNNYTGGEESNTSFNVDDFFDFSNEDRLNLEWMSPFLEMDGRFTGMS</sequence>
<evidence type="ECO:0000313" key="11">
    <source>
        <dbReference type="Proteomes" id="UP000091857"/>
    </source>
</evidence>
<feature type="compositionally biased region" description="Polar residues" evidence="7">
    <location>
        <begin position="163"/>
        <end position="173"/>
    </location>
</feature>
<evidence type="ECO:0000259" key="8">
    <source>
        <dbReference type="PROSITE" id="PS50090"/>
    </source>
</evidence>
<dbReference type="GO" id="GO:0000987">
    <property type="term" value="F:cis-regulatory region sequence-specific DNA binding"/>
    <property type="evidence" value="ECO:0000318"/>
    <property type="project" value="GO_Central"/>
</dbReference>
<evidence type="ECO:0000256" key="4">
    <source>
        <dbReference type="ARBA" id="ARBA00023125"/>
    </source>
</evidence>
<dbReference type="FunFam" id="1.10.10.60:FF:000001">
    <property type="entry name" value="MYB-related transcription factor"/>
    <property type="match status" value="1"/>
</dbReference>
<keyword evidence="3" id="KW-0805">Transcription regulation</keyword>
<dbReference type="Pfam" id="PF00249">
    <property type="entry name" value="Myb_DNA-binding"/>
    <property type="match status" value="2"/>
</dbReference>
<dbReference type="GO" id="GO:0048731">
    <property type="term" value="P:system development"/>
    <property type="evidence" value="ECO:0007669"/>
    <property type="project" value="UniProtKB-ARBA"/>
</dbReference>
<feature type="domain" description="Myb-like" evidence="8">
    <location>
        <begin position="72"/>
        <end position="122"/>
    </location>
</feature>
<dbReference type="GO" id="GO:0090558">
    <property type="term" value="P:plant epidermis development"/>
    <property type="evidence" value="ECO:0007669"/>
    <property type="project" value="UniProtKB-ARBA"/>
</dbReference>
<dbReference type="GO" id="GO:0030154">
    <property type="term" value="P:cell differentiation"/>
    <property type="evidence" value="ECO:0007669"/>
    <property type="project" value="UniProtKB-ARBA"/>
</dbReference>
<keyword evidence="11" id="KW-1185">Reference proteome</keyword>
<keyword evidence="2" id="KW-0677">Repeat</keyword>
<organism evidence="10 11">
    <name type="scientific">Manihot esculenta</name>
    <name type="common">Cassava</name>
    <name type="synonym">Jatropha manihot</name>
    <dbReference type="NCBI Taxonomy" id="3983"/>
    <lineage>
        <taxon>Eukaryota</taxon>
        <taxon>Viridiplantae</taxon>
        <taxon>Streptophyta</taxon>
        <taxon>Embryophyta</taxon>
        <taxon>Tracheophyta</taxon>
        <taxon>Spermatophyta</taxon>
        <taxon>Magnoliopsida</taxon>
        <taxon>eudicotyledons</taxon>
        <taxon>Gunneridae</taxon>
        <taxon>Pentapetalae</taxon>
        <taxon>rosids</taxon>
        <taxon>fabids</taxon>
        <taxon>Malpighiales</taxon>
        <taxon>Euphorbiaceae</taxon>
        <taxon>Crotonoideae</taxon>
        <taxon>Manihoteae</taxon>
        <taxon>Manihot</taxon>
    </lineage>
</organism>
<evidence type="ECO:0000256" key="6">
    <source>
        <dbReference type="ARBA" id="ARBA00023242"/>
    </source>
</evidence>
<reference evidence="11" key="1">
    <citation type="journal article" date="2016" name="Nat. Biotechnol.">
        <title>Sequencing wild and cultivated cassava and related species reveals extensive interspecific hybridization and genetic diversity.</title>
        <authorList>
            <person name="Bredeson J.V."/>
            <person name="Lyons J.B."/>
            <person name="Prochnik S.E."/>
            <person name="Wu G.A."/>
            <person name="Ha C.M."/>
            <person name="Edsinger-Gonzales E."/>
            <person name="Grimwood J."/>
            <person name="Schmutz J."/>
            <person name="Rabbi I.Y."/>
            <person name="Egesi C."/>
            <person name="Nauluvula P."/>
            <person name="Lebot V."/>
            <person name="Ndunguru J."/>
            <person name="Mkamilo G."/>
            <person name="Bart R.S."/>
            <person name="Setter T.L."/>
            <person name="Gleadow R.M."/>
            <person name="Kulakow P."/>
            <person name="Ferguson M.E."/>
            <person name="Rounsley S."/>
            <person name="Rokhsar D.S."/>
        </authorList>
    </citation>
    <scope>NUCLEOTIDE SEQUENCE [LARGE SCALE GENOMIC DNA]</scope>
    <source>
        <strain evidence="11">cv. AM560-2</strain>
    </source>
</reference>
<comment type="caution">
    <text evidence="10">The sequence shown here is derived from an EMBL/GenBank/DDBJ whole genome shotgun (WGS) entry which is preliminary data.</text>
</comment>
<dbReference type="SMART" id="SM00717">
    <property type="entry name" value="SANT"/>
    <property type="match status" value="2"/>
</dbReference>
<dbReference type="Gramene" id="Manes.04G144400.1.v8.1">
    <property type="protein sequence ID" value="Manes.04G144400.1.v8.1.CDS"/>
    <property type="gene ID" value="Manes.04G144400.v8.1"/>
</dbReference>
<accession>A0A2C9W4P6</accession>
<dbReference type="PROSITE" id="PS50090">
    <property type="entry name" value="MYB_LIKE"/>
    <property type="match status" value="2"/>
</dbReference>
<dbReference type="InterPro" id="IPR001005">
    <property type="entry name" value="SANT/Myb"/>
</dbReference>
<comment type="subcellular location">
    <subcellularLocation>
        <location evidence="1">Nucleus</location>
    </subcellularLocation>
</comment>
<dbReference type="InterPro" id="IPR009057">
    <property type="entry name" value="Homeodomain-like_sf"/>
</dbReference>
<evidence type="ECO:0000256" key="7">
    <source>
        <dbReference type="SAM" id="MobiDB-lite"/>
    </source>
</evidence>
<dbReference type="PANTHER" id="PTHR47998:SF18">
    <property type="entry name" value="MYB TRANSCRIPTION FACTOR"/>
    <property type="match status" value="1"/>
</dbReference>
<proteinExistence type="predicted"/>